<proteinExistence type="predicted"/>
<dbReference type="AlphaFoldDB" id="A0AAD5ZPK2"/>
<organism evidence="3 4">
    <name type="scientific">Rhynchospora tenuis</name>
    <dbReference type="NCBI Taxonomy" id="198213"/>
    <lineage>
        <taxon>Eukaryota</taxon>
        <taxon>Viridiplantae</taxon>
        <taxon>Streptophyta</taxon>
        <taxon>Embryophyta</taxon>
        <taxon>Tracheophyta</taxon>
        <taxon>Spermatophyta</taxon>
        <taxon>Magnoliopsida</taxon>
        <taxon>Liliopsida</taxon>
        <taxon>Poales</taxon>
        <taxon>Cyperaceae</taxon>
        <taxon>Cyperoideae</taxon>
        <taxon>Rhynchosporeae</taxon>
        <taxon>Rhynchospora</taxon>
    </lineage>
</organism>
<evidence type="ECO:0000259" key="2">
    <source>
        <dbReference type="PROSITE" id="PS50011"/>
    </source>
</evidence>
<dbReference type="Pfam" id="PF07714">
    <property type="entry name" value="PK_Tyr_Ser-Thr"/>
    <property type="match status" value="1"/>
</dbReference>
<evidence type="ECO:0000313" key="4">
    <source>
        <dbReference type="Proteomes" id="UP001210211"/>
    </source>
</evidence>
<dbReference type="SMART" id="SM00219">
    <property type="entry name" value="TyrKc"/>
    <property type="match status" value="1"/>
</dbReference>
<dbReference type="GO" id="GO:0005524">
    <property type="term" value="F:ATP binding"/>
    <property type="evidence" value="ECO:0007669"/>
    <property type="project" value="InterPro"/>
</dbReference>
<comment type="caution">
    <text evidence="3">The sequence shown here is derived from an EMBL/GenBank/DDBJ whole genome shotgun (WGS) entry which is preliminary data.</text>
</comment>
<reference evidence="3 4" key="1">
    <citation type="journal article" date="2022" name="Cell">
        <title>Repeat-based holocentromeres influence genome architecture and karyotype evolution.</title>
        <authorList>
            <person name="Hofstatter P.G."/>
            <person name="Thangavel G."/>
            <person name="Lux T."/>
            <person name="Neumann P."/>
            <person name="Vondrak T."/>
            <person name="Novak P."/>
            <person name="Zhang M."/>
            <person name="Costa L."/>
            <person name="Castellani M."/>
            <person name="Scott A."/>
            <person name="Toegelov H."/>
            <person name="Fuchs J."/>
            <person name="Mata-Sucre Y."/>
            <person name="Dias Y."/>
            <person name="Vanzela A.L.L."/>
            <person name="Huettel B."/>
            <person name="Almeida C.C.S."/>
            <person name="Simkova H."/>
            <person name="Souza G."/>
            <person name="Pedrosa-Harand A."/>
            <person name="Macas J."/>
            <person name="Mayer K.F.X."/>
            <person name="Houben A."/>
            <person name="Marques A."/>
        </authorList>
    </citation>
    <scope>NUCLEOTIDE SEQUENCE [LARGE SCALE GENOMIC DNA]</scope>
    <source>
        <strain evidence="3">RhyTen1mFocal</strain>
    </source>
</reference>
<dbReference type="InterPro" id="IPR020635">
    <property type="entry name" value="Tyr_kinase_cat_dom"/>
</dbReference>
<dbReference type="Proteomes" id="UP001210211">
    <property type="component" value="Unassembled WGS sequence"/>
</dbReference>
<keyword evidence="4" id="KW-1185">Reference proteome</keyword>
<gene>
    <name evidence="3" type="ORF">LUZ61_005288</name>
</gene>
<dbReference type="InterPro" id="IPR011009">
    <property type="entry name" value="Kinase-like_dom_sf"/>
</dbReference>
<protein>
    <recommendedName>
        <fullName evidence="2">Protein kinase domain-containing protein</fullName>
    </recommendedName>
</protein>
<sequence>MLYQIVFIFNIVSALAGASVSIIFWHWCFIRWKENNNNSQSTATDDGPVVLFEKPIKEVTLKDLISATRNFAPSNLLSLGRAWVGPSYKAILADGSELIVQCLRSCVLSEHAFRLEMGQIDMIRHPNLVPLLGFAVLENKQRLLLYKYMQNGTLSHRLSSDPASLDWHTRLRIAIGTARGLAWLHHGLETPLVHGHFNSSSILLDDFYEARIMDSVLSRLAIVCPIMRECCDEEVYAAPECNRLSTTKKDVYAFGVVMLELVTGKGAVVEATDEADWCKLVDRVSRLNAAGCAVDCIDQSLRGKGYDVEILRFLMLALSCVAVRPEERLPMHRLYHSIIDIAGPTYRLEYFDEFPLVYRLHE</sequence>
<dbReference type="Gene3D" id="3.30.200.20">
    <property type="entry name" value="Phosphorylase Kinase, domain 1"/>
    <property type="match status" value="1"/>
</dbReference>
<keyword evidence="1" id="KW-0472">Membrane</keyword>
<dbReference type="EMBL" id="JAMRDG010000001">
    <property type="protein sequence ID" value="KAJ3701583.1"/>
    <property type="molecule type" value="Genomic_DNA"/>
</dbReference>
<dbReference type="InterPro" id="IPR051824">
    <property type="entry name" value="LRR_Rcpt-Like_S/T_Kinase"/>
</dbReference>
<accession>A0AAD5ZPK2</accession>
<keyword evidence="1" id="KW-1133">Transmembrane helix</keyword>
<dbReference type="Gene3D" id="1.10.510.10">
    <property type="entry name" value="Transferase(Phosphotransferase) domain 1"/>
    <property type="match status" value="1"/>
</dbReference>
<evidence type="ECO:0000313" key="3">
    <source>
        <dbReference type="EMBL" id="KAJ3701583.1"/>
    </source>
</evidence>
<evidence type="ECO:0000256" key="1">
    <source>
        <dbReference type="SAM" id="Phobius"/>
    </source>
</evidence>
<keyword evidence="1" id="KW-0812">Transmembrane</keyword>
<dbReference type="PANTHER" id="PTHR48006:SF87">
    <property type="entry name" value="INACTIVE LRR RECEPTOR-LIKE SERINE_THREONINE-PROTEIN KINASE BIR2"/>
    <property type="match status" value="1"/>
</dbReference>
<dbReference type="PROSITE" id="PS50011">
    <property type="entry name" value="PROTEIN_KINASE_DOM"/>
    <property type="match status" value="1"/>
</dbReference>
<dbReference type="GO" id="GO:0004713">
    <property type="term" value="F:protein tyrosine kinase activity"/>
    <property type="evidence" value="ECO:0007669"/>
    <property type="project" value="InterPro"/>
</dbReference>
<name>A0AAD5ZPK2_9POAL</name>
<dbReference type="SUPFAM" id="SSF56112">
    <property type="entry name" value="Protein kinase-like (PK-like)"/>
    <property type="match status" value="1"/>
</dbReference>
<feature type="transmembrane region" description="Helical" evidence="1">
    <location>
        <begin position="7"/>
        <end position="27"/>
    </location>
</feature>
<feature type="domain" description="Protein kinase" evidence="2">
    <location>
        <begin position="73"/>
        <end position="339"/>
    </location>
</feature>
<dbReference type="InterPro" id="IPR001245">
    <property type="entry name" value="Ser-Thr/Tyr_kinase_cat_dom"/>
</dbReference>
<dbReference type="PANTHER" id="PTHR48006">
    <property type="entry name" value="LEUCINE-RICH REPEAT-CONTAINING PROTEIN DDB_G0281931-RELATED"/>
    <property type="match status" value="1"/>
</dbReference>
<dbReference type="InterPro" id="IPR000719">
    <property type="entry name" value="Prot_kinase_dom"/>
</dbReference>